<feature type="compositionally biased region" description="Basic residues" evidence="1">
    <location>
        <begin position="39"/>
        <end position="52"/>
    </location>
</feature>
<dbReference type="EMBL" id="JADYXP020000005">
    <property type="protein sequence ID" value="KAL0124948.1"/>
    <property type="molecule type" value="Genomic_DNA"/>
</dbReference>
<proteinExistence type="predicted"/>
<accession>A0AAW2GAB3</accession>
<evidence type="ECO:0000313" key="2">
    <source>
        <dbReference type="EMBL" id="KAL0124948.1"/>
    </source>
</evidence>
<feature type="compositionally biased region" description="Polar residues" evidence="1">
    <location>
        <begin position="24"/>
        <end position="38"/>
    </location>
</feature>
<keyword evidence="3" id="KW-1185">Reference proteome</keyword>
<reference evidence="2 3" key="1">
    <citation type="submission" date="2023-03" db="EMBL/GenBank/DDBJ databases">
        <title>High recombination rates correlate with genetic variation in Cardiocondyla obscurior ants.</title>
        <authorList>
            <person name="Errbii M."/>
        </authorList>
    </citation>
    <scope>NUCLEOTIDE SEQUENCE [LARGE SCALE GENOMIC DNA]</scope>
    <source>
        <strain evidence="2">Alpha-2009</strain>
        <tissue evidence="2">Whole body</tissue>
    </source>
</reference>
<protein>
    <submittedName>
        <fullName evidence="2">Uncharacterized protein</fullName>
    </submittedName>
</protein>
<feature type="region of interest" description="Disordered" evidence="1">
    <location>
        <begin position="24"/>
        <end position="57"/>
    </location>
</feature>
<evidence type="ECO:0000313" key="3">
    <source>
        <dbReference type="Proteomes" id="UP001430953"/>
    </source>
</evidence>
<comment type="caution">
    <text evidence="2">The sequence shown here is derived from an EMBL/GenBank/DDBJ whole genome shotgun (WGS) entry which is preliminary data.</text>
</comment>
<name>A0AAW2GAB3_9HYME</name>
<evidence type="ECO:0000256" key="1">
    <source>
        <dbReference type="SAM" id="MobiDB-lite"/>
    </source>
</evidence>
<dbReference type="Proteomes" id="UP001430953">
    <property type="component" value="Unassembled WGS sequence"/>
</dbReference>
<organism evidence="2 3">
    <name type="scientific">Cardiocondyla obscurior</name>
    <dbReference type="NCBI Taxonomy" id="286306"/>
    <lineage>
        <taxon>Eukaryota</taxon>
        <taxon>Metazoa</taxon>
        <taxon>Ecdysozoa</taxon>
        <taxon>Arthropoda</taxon>
        <taxon>Hexapoda</taxon>
        <taxon>Insecta</taxon>
        <taxon>Pterygota</taxon>
        <taxon>Neoptera</taxon>
        <taxon>Endopterygota</taxon>
        <taxon>Hymenoptera</taxon>
        <taxon>Apocrita</taxon>
        <taxon>Aculeata</taxon>
        <taxon>Formicoidea</taxon>
        <taxon>Formicidae</taxon>
        <taxon>Myrmicinae</taxon>
        <taxon>Cardiocondyla</taxon>
    </lineage>
</organism>
<dbReference type="AlphaFoldDB" id="A0AAW2GAB3"/>
<gene>
    <name evidence="2" type="ORF">PUN28_006663</name>
</gene>
<sequence>MAIPPGTWKDILPKTVLKQCFNNEKSMHASQPSTTSIFRRTRQRKNYARPRAPRAAARSGQLACPLYLPVYHPPRSATLSAVLRTLRGSSPFNLFPPSARQAQRLGAPRPSHVCMPVYNLL</sequence>